<accession>A0ABQ8T9U1</accession>
<gene>
    <name evidence="1" type="ORF">ANN_04459</name>
</gene>
<protein>
    <submittedName>
        <fullName evidence="1">Uncharacterized protein</fullName>
    </submittedName>
</protein>
<sequence>MATPKKLQARLSRVRRHREKQDVLLLHDNAQPYSKFHNYRPKEQPFMKNYKKDVITNMAKLNSCEKCETPIPDASGLCFIC</sequence>
<proteinExistence type="predicted"/>
<reference evidence="1 2" key="1">
    <citation type="journal article" date="2022" name="Allergy">
        <title>Genome assembly and annotation of Periplaneta americana reveal a comprehensive cockroach allergen profile.</title>
        <authorList>
            <person name="Wang L."/>
            <person name="Xiong Q."/>
            <person name="Saelim N."/>
            <person name="Wang L."/>
            <person name="Nong W."/>
            <person name="Wan A.T."/>
            <person name="Shi M."/>
            <person name="Liu X."/>
            <person name="Cao Q."/>
            <person name="Hui J.H.L."/>
            <person name="Sookrung N."/>
            <person name="Leung T.F."/>
            <person name="Tungtrongchitr A."/>
            <person name="Tsui S.K.W."/>
        </authorList>
    </citation>
    <scope>NUCLEOTIDE SEQUENCE [LARGE SCALE GENOMIC DNA]</scope>
    <source>
        <strain evidence="1">PWHHKU_190912</strain>
    </source>
</reference>
<name>A0ABQ8T9U1_PERAM</name>
<organism evidence="1 2">
    <name type="scientific">Periplaneta americana</name>
    <name type="common">American cockroach</name>
    <name type="synonym">Blatta americana</name>
    <dbReference type="NCBI Taxonomy" id="6978"/>
    <lineage>
        <taxon>Eukaryota</taxon>
        <taxon>Metazoa</taxon>
        <taxon>Ecdysozoa</taxon>
        <taxon>Arthropoda</taxon>
        <taxon>Hexapoda</taxon>
        <taxon>Insecta</taxon>
        <taxon>Pterygota</taxon>
        <taxon>Neoptera</taxon>
        <taxon>Polyneoptera</taxon>
        <taxon>Dictyoptera</taxon>
        <taxon>Blattodea</taxon>
        <taxon>Blattoidea</taxon>
        <taxon>Blattidae</taxon>
        <taxon>Blattinae</taxon>
        <taxon>Periplaneta</taxon>
    </lineage>
</organism>
<dbReference type="EMBL" id="JAJSOF020000013">
    <property type="protein sequence ID" value="KAJ4442866.1"/>
    <property type="molecule type" value="Genomic_DNA"/>
</dbReference>
<evidence type="ECO:0000313" key="2">
    <source>
        <dbReference type="Proteomes" id="UP001148838"/>
    </source>
</evidence>
<comment type="caution">
    <text evidence="1">The sequence shown here is derived from an EMBL/GenBank/DDBJ whole genome shotgun (WGS) entry which is preliminary data.</text>
</comment>
<dbReference type="Proteomes" id="UP001148838">
    <property type="component" value="Unassembled WGS sequence"/>
</dbReference>
<keyword evidence="2" id="KW-1185">Reference proteome</keyword>
<evidence type="ECO:0000313" key="1">
    <source>
        <dbReference type="EMBL" id="KAJ4442866.1"/>
    </source>
</evidence>